<dbReference type="Pfam" id="PF21680">
    <property type="entry name" value="GIDA_C_1st"/>
    <property type="match status" value="1"/>
</dbReference>
<dbReference type="GO" id="GO:0050660">
    <property type="term" value="F:flavin adenine dinucleotide binding"/>
    <property type="evidence" value="ECO:0007669"/>
    <property type="project" value="UniProtKB-UniRule"/>
</dbReference>
<evidence type="ECO:0000256" key="4">
    <source>
        <dbReference type="ARBA" id="ARBA00020461"/>
    </source>
</evidence>
<dbReference type="InterPro" id="IPR004416">
    <property type="entry name" value="MnmG"/>
</dbReference>
<dbReference type="Gene3D" id="1.10.10.1800">
    <property type="entry name" value="tRNA uridine 5-carboxymethylaminomethyl modification enzyme MnmG/GidA"/>
    <property type="match status" value="1"/>
</dbReference>
<dbReference type="SMART" id="SM01228">
    <property type="entry name" value="GIDA_assoc_3"/>
    <property type="match status" value="1"/>
</dbReference>
<keyword evidence="5 11" id="KW-0285">Flavoprotein</keyword>
<reference evidence="14" key="1">
    <citation type="submission" date="2016-10" db="EMBL/GenBank/DDBJ databases">
        <authorList>
            <person name="Varghese N."/>
            <person name="Submissions S."/>
        </authorList>
    </citation>
    <scope>NUCLEOTIDE SEQUENCE [LARGE SCALE GENOMIC DNA]</scope>
    <source>
        <strain evidence="14">DSM 8415</strain>
    </source>
</reference>
<evidence type="ECO:0000256" key="9">
    <source>
        <dbReference type="ARBA" id="ARBA00025948"/>
    </source>
</evidence>
<dbReference type="PROSITE" id="PS01280">
    <property type="entry name" value="GIDA_1"/>
    <property type="match status" value="1"/>
</dbReference>
<dbReference type="PANTHER" id="PTHR11806:SF0">
    <property type="entry name" value="PROTEIN MTO1 HOMOLOG, MITOCHONDRIAL"/>
    <property type="match status" value="1"/>
</dbReference>
<dbReference type="NCBIfam" id="TIGR00136">
    <property type="entry name" value="mnmG_gidA"/>
    <property type="match status" value="1"/>
</dbReference>
<feature type="domain" description="tRNA uridine 5-carboxymethylaminomethyl modification enzyme C-terminal subdomain" evidence="12">
    <location>
        <begin position="545"/>
        <end position="616"/>
    </location>
</feature>
<dbReference type="InterPro" id="IPR049312">
    <property type="entry name" value="GIDA_C_N"/>
</dbReference>
<proteinExistence type="inferred from homology"/>
<dbReference type="GO" id="GO:0002098">
    <property type="term" value="P:tRNA wobble uridine modification"/>
    <property type="evidence" value="ECO:0007669"/>
    <property type="project" value="InterPro"/>
</dbReference>
<keyword evidence="6 11" id="KW-0819">tRNA processing</keyword>
<accession>A0A1G6N4K4</accession>
<dbReference type="FunFam" id="1.10.150.570:FF:000001">
    <property type="entry name" value="tRNA uridine 5-carboxymethylaminomethyl modification enzyme MnmG"/>
    <property type="match status" value="1"/>
</dbReference>
<comment type="function">
    <text evidence="2 11">NAD-binding protein involved in the addition of a carboxymethylaminomethyl (cmnm) group at the wobble position (U34) of certain tRNAs, forming tRNA-cmnm(5)s(2)U34.</text>
</comment>
<dbReference type="Pfam" id="PF13932">
    <property type="entry name" value="SAM_GIDA_C"/>
    <property type="match status" value="1"/>
</dbReference>
<comment type="cofactor">
    <cofactor evidence="1 11">
        <name>FAD</name>
        <dbReference type="ChEBI" id="CHEBI:57692"/>
    </cofactor>
</comment>
<gene>
    <name evidence="11" type="primary">mnmG</name>
    <name evidence="11" type="synonym">gidA</name>
    <name evidence="13" type="ORF">SAMN05660835_01101</name>
</gene>
<dbReference type="AlphaFoldDB" id="A0A1G6N4K4"/>
<dbReference type="FunFam" id="3.50.50.60:FF:000002">
    <property type="entry name" value="tRNA uridine 5-carboxymethylaminomethyl modification enzyme MnmG"/>
    <property type="match status" value="1"/>
</dbReference>
<evidence type="ECO:0000256" key="2">
    <source>
        <dbReference type="ARBA" id="ARBA00003717"/>
    </source>
</evidence>
<dbReference type="InterPro" id="IPR026904">
    <property type="entry name" value="MnmG_C"/>
</dbReference>
<dbReference type="OrthoDB" id="9815560at2"/>
<comment type="similarity">
    <text evidence="3 11">Belongs to the MnmG family.</text>
</comment>
<evidence type="ECO:0000256" key="6">
    <source>
        <dbReference type="ARBA" id="ARBA00022694"/>
    </source>
</evidence>
<evidence type="ECO:0000313" key="13">
    <source>
        <dbReference type="EMBL" id="SDC62384.1"/>
    </source>
</evidence>
<evidence type="ECO:0000256" key="8">
    <source>
        <dbReference type="ARBA" id="ARBA00023027"/>
    </source>
</evidence>
<evidence type="ECO:0000256" key="5">
    <source>
        <dbReference type="ARBA" id="ARBA00022630"/>
    </source>
</evidence>
<dbReference type="HAMAP" id="MF_00129">
    <property type="entry name" value="MnmG_GidA"/>
    <property type="match status" value="1"/>
</dbReference>
<dbReference type="InterPro" id="IPR040131">
    <property type="entry name" value="MnmG_N"/>
</dbReference>
<evidence type="ECO:0000256" key="1">
    <source>
        <dbReference type="ARBA" id="ARBA00001974"/>
    </source>
</evidence>
<feature type="binding site" evidence="11">
    <location>
        <begin position="14"/>
        <end position="19"/>
    </location>
    <ligand>
        <name>FAD</name>
        <dbReference type="ChEBI" id="CHEBI:57692"/>
    </ligand>
</feature>
<keyword evidence="7 11" id="KW-0274">FAD</keyword>
<protein>
    <recommendedName>
        <fullName evidence="4 11">tRNA uridine 5-carboxymethylaminomethyl modification enzyme MnmG</fullName>
    </recommendedName>
    <alternativeName>
        <fullName evidence="10 11">Glucose-inhibited division protein A</fullName>
    </alternativeName>
</protein>
<evidence type="ECO:0000313" key="14">
    <source>
        <dbReference type="Proteomes" id="UP000199411"/>
    </source>
</evidence>
<dbReference type="EMBL" id="FMYU01000007">
    <property type="protein sequence ID" value="SDC62384.1"/>
    <property type="molecule type" value="Genomic_DNA"/>
</dbReference>
<dbReference type="Pfam" id="PF01134">
    <property type="entry name" value="GIDA"/>
    <property type="match status" value="1"/>
</dbReference>
<evidence type="ECO:0000256" key="11">
    <source>
        <dbReference type="HAMAP-Rule" id="MF_00129"/>
    </source>
</evidence>
<evidence type="ECO:0000256" key="3">
    <source>
        <dbReference type="ARBA" id="ARBA00007653"/>
    </source>
</evidence>
<sequence length="628" mass="70795">MYIYPKKYDCIVIGGGHAGCEAALICARLKLNTLLITISVDTIGAMSCNPAIGGLAKGHLVKEVDIFGGEMARNIDETGLQFKILNKSKGPAVWSSRAQADMPAYRLRMKHTLEHQDYLDVKQANVEEIVIEDGKIKGVITHIGNEFLCDALIIATGTFLKGKIFIGLNEFHAGRAWEPPADKLSESLAKAGLVIGRLKTGTTPRLDGRTIDFDALEPQMGDDEPIPFSFKTKNFNPPNYPCYLTYTNTKTHEVIRENLDKSPLYSGMIHGIGTRYCPSIEDKVVKFPDRERHQIFLEPQDANSNEIYADGLNTSLDYEVQVKYLRTIKGLEKVEIIRPGYAIEYDFVNPIQLKHTLETKKIRGLFLAGQINGTSGYEEAAAQGMVAGINAAMYLLEKPPFILARDEAYTGVMIDDLVTKGVKEPYRIFTSRAEYRLLLREDNTHLRLAEKSYEYGLIDKVHYEEIQEHIKKVNEAINILKTTYAMPSIDFNKRLESINTKPIKTKVSLSKILARPEINYSLLQTIVPDLPLLNKIQMQQTEIEIKYEGYINLQKQQIEKFKKLESIVIPEDFDYDKVAGLSAEIRTRLKEIMPKTLGQAMRIPGMTPVAIQIISIFIHKKHVQSKPA</sequence>
<dbReference type="Gene3D" id="3.50.50.60">
    <property type="entry name" value="FAD/NAD(P)-binding domain"/>
    <property type="match status" value="2"/>
</dbReference>
<evidence type="ECO:0000256" key="10">
    <source>
        <dbReference type="ARBA" id="ARBA00031800"/>
    </source>
</evidence>
<comment type="subcellular location">
    <subcellularLocation>
        <location evidence="11">Cytoplasm</location>
    </subcellularLocation>
</comment>
<dbReference type="InterPro" id="IPR002218">
    <property type="entry name" value="MnmG-rel"/>
</dbReference>
<dbReference type="GO" id="GO:0030488">
    <property type="term" value="P:tRNA methylation"/>
    <property type="evidence" value="ECO:0007669"/>
    <property type="project" value="TreeGrafter"/>
</dbReference>
<dbReference type="InterPro" id="IPR020595">
    <property type="entry name" value="MnmG-rel_CS"/>
</dbReference>
<dbReference type="SUPFAM" id="SSF51905">
    <property type="entry name" value="FAD/NAD(P)-binding domain"/>
    <property type="match status" value="1"/>
</dbReference>
<dbReference type="InterPro" id="IPR036188">
    <property type="entry name" value="FAD/NAD-bd_sf"/>
</dbReference>
<dbReference type="InterPro" id="IPR044920">
    <property type="entry name" value="MnmG_C_subdom_sf"/>
</dbReference>
<dbReference type="GO" id="GO:0005829">
    <property type="term" value="C:cytosol"/>
    <property type="evidence" value="ECO:0007669"/>
    <property type="project" value="TreeGrafter"/>
</dbReference>
<dbReference type="RefSeq" id="WP_025392852.1">
    <property type="nucleotide sequence ID" value="NZ_FMYU01000007.1"/>
</dbReference>
<evidence type="ECO:0000259" key="12">
    <source>
        <dbReference type="SMART" id="SM01228"/>
    </source>
</evidence>
<dbReference type="PROSITE" id="PS01281">
    <property type="entry name" value="GIDA_2"/>
    <property type="match status" value="1"/>
</dbReference>
<organism evidence="13 14">
    <name type="scientific">Desulfurella multipotens</name>
    <dbReference type="NCBI Taxonomy" id="79269"/>
    <lineage>
        <taxon>Bacteria</taxon>
        <taxon>Pseudomonadati</taxon>
        <taxon>Campylobacterota</taxon>
        <taxon>Desulfurellia</taxon>
        <taxon>Desulfurellales</taxon>
        <taxon>Desulfurellaceae</taxon>
        <taxon>Desulfurella</taxon>
    </lineage>
</organism>
<dbReference type="InterPro" id="IPR047001">
    <property type="entry name" value="MnmG_C_subdom"/>
</dbReference>
<comment type="subunit">
    <text evidence="9 11">Homodimer. Heterotetramer of two MnmE and two MnmG subunits.</text>
</comment>
<keyword evidence="11" id="KW-0963">Cytoplasm</keyword>
<keyword evidence="8 11" id="KW-0520">NAD</keyword>
<comment type="caution">
    <text evidence="11">Lacks conserved residue(s) required for the propagation of feature annotation.</text>
</comment>
<keyword evidence="14" id="KW-1185">Reference proteome</keyword>
<name>A0A1G6N4K4_9BACT</name>
<feature type="binding site" evidence="11">
    <location>
        <begin position="273"/>
        <end position="287"/>
    </location>
    <ligand>
        <name>NAD(+)</name>
        <dbReference type="ChEBI" id="CHEBI:57540"/>
    </ligand>
</feature>
<dbReference type="PANTHER" id="PTHR11806">
    <property type="entry name" value="GLUCOSE INHIBITED DIVISION PROTEIN A"/>
    <property type="match status" value="1"/>
</dbReference>
<dbReference type="Proteomes" id="UP000199411">
    <property type="component" value="Unassembled WGS sequence"/>
</dbReference>
<dbReference type="Gene3D" id="1.10.150.570">
    <property type="entry name" value="GidA associated domain, C-terminal subdomain"/>
    <property type="match status" value="1"/>
</dbReference>
<evidence type="ECO:0000256" key="7">
    <source>
        <dbReference type="ARBA" id="ARBA00022827"/>
    </source>
</evidence>